<keyword evidence="3" id="KW-1185">Reference proteome</keyword>
<feature type="region of interest" description="Disordered" evidence="1">
    <location>
        <begin position="251"/>
        <end position="345"/>
    </location>
</feature>
<accession>A0ABQ6N198</accession>
<comment type="caution">
    <text evidence="2">The sequence shown here is derived from an EMBL/GenBank/DDBJ whole genome shotgun (WGS) entry which is preliminary data.</text>
</comment>
<dbReference type="EMBL" id="BRYB01001966">
    <property type="protein sequence ID" value="GMI37248.1"/>
    <property type="molecule type" value="Genomic_DNA"/>
</dbReference>
<evidence type="ECO:0000256" key="1">
    <source>
        <dbReference type="SAM" id="MobiDB-lite"/>
    </source>
</evidence>
<dbReference type="SUPFAM" id="SSF54171">
    <property type="entry name" value="DNA-binding domain"/>
    <property type="match status" value="1"/>
</dbReference>
<dbReference type="Proteomes" id="UP001165060">
    <property type="component" value="Unassembled WGS sequence"/>
</dbReference>
<sequence>MKSESNARAQVWQLILPGKAGKSTVSYSGGPTVDVNGCKMAARFTDSQSATSGPCFIQFAGVTLEIFPRPTSSLPFSKSPAQKNMRRGSVGQWYMLKADGLMVEEMVLHESGNRDLRNMEEGSYTICTAFEAPAGEQGKSPARSRPPVVYRFSAAGKEHDVELQVSGNSITGHSLTVTAGKEVVCGGKLKVDARFSFSAQPRVRCEIRVPDFATEGLGGADFLVVATGEEEIHETRLRPFTEIGRVLEVVPEWDVGGPGGGEEKEGSGEGREEEKSGGGEEEEKRGGGKPRREEAPLPRGVEENGDGTFTARIRVSKKYRDLGTFPNPELASAAYERAHGAHSRK</sequence>
<feature type="compositionally biased region" description="Basic and acidic residues" evidence="1">
    <location>
        <begin position="261"/>
        <end position="302"/>
    </location>
</feature>
<gene>
    <name evidence="2" type="ORF">TeGR_g15038</name>
</gene>
<name>A0ABQ6N198_9STRA</name>
<evidence type="ECO:0000313" key="2">
    <source>
        <dbReference type="EMBL" id="GMI37248.1"/>
    </source>
</evidence>
<proteinExistence type="predicted"/>
<dbReference type="InterPro" id="IPR016177">
    <property type="entry name" value="DNA-bd_dom_sf"/>
</dbReference>
<evidence type="ECO:0000313" key="3">
    <source>
        <dbReference type="Proteomes" id="UP001165060"/>
    </source>
</evidence>
<organism evidence="2 3">
    <name type="scientific">Tetraparma gracilis</name>
    <dbReference type="NCBI Taxonomy" id="2962635"/>
    <lineage>
        <taxon>Eukaryota</taxon>
        <taxon>Sar</taxon>
        <taxon>Stramenopiles</taxon>
        <taxon>Ochrophyta</taxon>
        <taxon>Bolidophyceae</taxon>
        <taxon>Parmales</taxon>
        <taxon>Triparmaceae</taxon>
        <taxon>Tetraparma</taxon>
    </lineage>
</organism>
<protein>
    <submittedName>
        <fullName evidence="2">Uncharacterized protein</fullName>
    </submittedName>
</protein>
<reference evidence="2 3" key="1">
    <citation type="journal article" date="2023" name="Commun. Biol.">
        <title>Genome analysis of Parmales, the sister group of diatoms, reveals the evolutionary specialization of diatoms from phago-mixotrophs to photoautotrophs.</title>
        <authorList>
            <person name="Ban H."/>
            <person name="Sato S."/>
            <person name="Yoshikawa S."/>
            <person name="Yamada K."/>
            <person name="Nakamura Y."/>
            <person name="Ichinomiya M."/>
            <person name="Sato N."/>
            <person name="Blanc-Mathieu R."/>
            <person name="Endo H."/>
            <person name="Kuwata A."/>
            <person name="Ogata H."/>
        </authorList>
    </citation>
    <scope>NUCLEOTIDE SEQUENCE [LARGE SCALE GENOMIC DNA]</scope>
</reference>